<dbReference type="CDD" id="cd08168">
    <property type="entry name" value="Cytochrom_C3"/>
    <property type="match status" value="1"/>
</dbReference>
<sequence>MIRKIMVWAGVVMLGACLCSAEVWKAPDQEKAKERAKELVPFVDAVKDDCKVLRRVCLLDKGIDIKDVETTYFHLESPIIKAREDHYGPVRFAHKRHAALIGDCTACHHYRPKDESMSETTRCSACHQEAFKADNPQRLGLKAAFHQQCMACHKQEAKGPVNCTGCHLKNVPDHKELVKLPDDADPFQVTAECRRCHDAQAEDMLTTAHWLWKGPSPFTVKHRKDIQHGKGTTALNNY</sequence>
<dbReference type="STRING" id="1121400.SAMN02746065_11759"/>
<dbReference type="GO" id="GO:0009055">
    <property type="term" value="F:electron transfer activity"/>
    <property type="evidence" value="ECO:0007669"/>
    <property type="project" value="InterPro"/>
</dbReference>
<keyword evidence="3 6" id="KW-0479">Metal-binding</keyword>
<evidence type="ECO:0000256" key="5">
    <source>
        <dbReference type="ARBA" id="ARBA00023004"/>
    </source>
</evidence>
<name>A0A1W2DFD4_9BACT</name>
<proteinExistence type="predicted"/>
<feature type="binding site" description="axial binding residue" evidence="6">
    <location>
        <position position="163"/>
    </location>
    <ligand>
        <name>heme c</name>
        <dbReference type="ChEBI" id="CHEBI:61717"/>
        <label>1</label>
    </ligand>
    <ligandPart>
        <name>Fe</name>
        <dbReference type="ChEBI" id="CHEBI:18248"/>
    </ligandPart>
</feature>
<evidence type="ECO:0000259" key="8">
    <source>
        <dbReference type="Pfam" id="PF02085"/>
    </source>
</evidence>
<feature type="chain" id="PRO_5013026440" evidence="7">
    <location>
        <begin position="26"/>
        <end position="238"/>
    </location>
</feature>
<feature type="binding site" description="axial binding residue" evidence="6">
    <location>
        <position position="153"/>
    </location>
    <ligand>
        <name>heme c</name>
        <dbReference type="ChEBI" id="CHEBI:61717"/>
        <label>1</label>
    </ligand>
    <ligandPart>
        <name>Fe</name>
        <dbReference type="ChEBI" id="CHEBI:18248"/>
    </ligandPart>
</feature>
<dbReference type="Pfam" id="PF02085">
    <property type="entry name" value="Cytochrom_CIII"/>
    <property type="match status" value="1"/>
</dbReference>
<keyword evidence="7" id="KW-0732">Signal</keyword>
<reference evidence="9 10" key="1">
    <citation type="submission" date="2017-04" db="EMBL/GenBank/DDBJ databases">
        <authorList>
            <person name="Afonso C.L."/>
            <person name="Miller P.J."/>
            <person name="Scott M.A."/>
            <person name="Spackman E."/>
            <person name="Goraichik I."/>
            <person name="Dimitrov K.M."/>
            <person name="Suarez D.L."/>
            <person name="Swayne D.E."/>
        </authorList>
    </citation>
    <scope>NUCLEOTIDE SEQUENCE [LARGE SCALE GENOMIC DNA]</scope>
    <source>
        <strain evidence="9 10">DSM 3385</strain>
    </source>
</reference>
<feature type="binding site" description="axial binding residue" evidence="6">
    <location>
        <position position="94"/>
    </location>
    <ligand>
        <name>heme c</name>
        <dbReference type="ChEBI" id="CHEBI:61717"/>
        <label>1</label>
    </ligand>
    <ligandPart>
        <name>Fe</name>
        <dbReference type="ChEBI" id="CHEBI:18248"/>
    </ligandPart>
</feature>
<feature type="binding site" description="axial binding residue" evidence="6">
    <location>
        <position position="166"/>
    </location>
    <ligand>
        <name>heme c</name>
        <dbReference type="ChEBI" id="CHEBI:61717"/>
        <label>1</label>
    </ligand>
    <ligandPart>
        <name>Fe</name>
        <dbReference type="ChEBI" id="CHEBI:18248"/>
    </ligandPart>
</feature>
<evidence type="ECO:0000256" key="7">
    <source>
        <dbReference type="SAM" id="SignalP"/>
    </source>
</evidence>
<dbReference type="Proteomes" id="UP000192418">
    <property type="component" value="Unassembled WGS sequence"/>
</dbReference>
<dbReference type="InterPro" id="IPR002322">
    <property type="entry name" value="Cyt_c_III"/>
</dbReference>
<gene>
    <name evidence="9" type="ORF">SAMN02746065_11759</name>
</gene>
<dbReference type="PROSITE" id="PS51257">
    <property type="entry name" value="PROKAR_LIPOPROTEIN"/>
    <property type="match status" value="1"/>
</dbReference>
<evidence type="ECO:0000256" key="1">
    <source>
        <dbReference type="ARBA" id="ARBA00022448"/>
    </source>
</evidence>
<keyword evidence="5 6" id="KW-0408">Iron</keyword>
<keyword evidence="2 6" id="KW-0349">Heme</keyword>
<feature type="binding site" description="axial binding residue" evidence="6">
    <location>
        <position position="104"/>
    </location>
    <ligand>
        <name>heme c</name>
        <dbReference type="ChEBI" id="CHEBI:61717"/>
        <label>1</label>
    </ligand>
    <ligandPart>
        <name>Fe</name>
        <dbReference type="ChEBI" id="CHEBI:18248"/>
    </ligandPart>
</feature>
<dbReference type="EMBL" id="FWXY01000017">
    <property type="protein sequence ID" value="SMC96221.1"/>
    <property type="molecule type" value="Genomic_DNA"/>
</dbReference>
<evidence type="ECO:0000256" key="3">
    <source>
        <dbReference type="ARBA" id="ARBA00022723"/>
    </source>
</evidence>
<feature type="binding site" description="axial binding residue" evidence="6">
    <location>
        <position position="97"/>
    </location>
    <ligand>
        <name>heme c</name>
        <dbReference type="ChEBI" id="CHEBI:61717"/>
        <label>1</label>
    </ligand>
    <ligandPart>
        <name>Fe</name>
        <dbReference type="ChEBI" id="CHEBI:18248"/>
    </ligandPart>
</feature>
<dbReference type="Gene3D" id="3.90.10.10">
    <property type="entry name" value="Cytochrome C3"/>
    <property type="match status" value="1"/>
</dbReference>
<dbReference type="AlphaFoldDB" id="A0A1W2DFD4"/>
<feature type="binding site" description="axial binding residue" evidence="6">
    <location>
        <position position="126"/>
    </location>
    <ligand>
        <name>heme c</name>
        <dbReference type="ChEBI" id="CHEBI:61717"/>
        <label>1</label>
    </ligand>
    <ligandPart>
        <name>Fe</name>
        <dbReference type="ChEBI" id="CHEBI:18248"/>
    </ligandPart>
</feature>
<keyword evidence="4" id="KW-0249">Electron transport</keyword>
<feature type="binding site" description="axial binding residue" evidence="6">
    <location>
        <position position="108"/>
    </location>
    <ligand>
        <name>heme c</name>
        <dbReference type="ChEBI" id="CHEBI:61717"/>
        <label>1</label>
    </ligand>
    <ligandPart>
        <name>Fe</name>
        <dbReference type="ChEBI" id="CHEBI:18248"/>
    </ligandPart>
</feature>
<feature type="signal peptide" evidence="7">
    <location>
        <begin position="1"/>
        <end position="25"/>
    </location>
</feature>
<keyword evidence="10" id="KW-1185">Reference proteome</keyword>
<dbReference type="InterPro" id="IPR020942">
    <property type="entry name" value="Cyt_c_III_dom"/>
</dbReference>
<feature type="binding site" description="axial binding residue" evidence="6">
    <location>
        <position position="167"/>
    </location>
    <ligand>
        <name>heme c</name>
        <dbReference type="ChEBI" id="CHEBI:61717"/>
        <label>1</label>
    </ligand>
    <ligandPart>
        <name>Fe</name>
        <dbReference type="ChEBI" id="CHEBI:18248"/>
    </ligandPart>
</feature>
<keyword evidence="1" id="KW-0813">Transport</keyword>
<comment type="cofactor">
    <cofactor evidence="6">
        <name>heme c</name>
        <dbReference type="ChEBI" id="CHEBI:61717"/>
    </cofactor>
    <text evidence="6">Binds 4 heme c groups covalently per monomer.</text>
</comment>
<dbReference type="GO" id="GO:0020037">
    <property type="term" value="F:heme binding"/>
    <property type="evidence" value="ECO:0007669"/>
    <property type="project" value="InterPro"/>
</dbReference>
<feature type="binding site" description="axial binding residue" evidence="6">
    <location>
        <position position="107"/>
    </location>
    <ligand>
        <name>heme c</name>
        <dbReference type="ChEBI" id="CHEBI:61717"/>
        <label>1</label>
    </ligand>
    <ligandPart>
        <name>Fe</name>
        <dbReference type="ChEBI" id="CHEBI:18248"/>
    </ligandPart>
</feature>
<evidence type="ECO:0000313" key="10">
    <source>
        <dbReference type="Proteomes" id="UP000192418"/>
    </source>
</evidence>
<feature type="binding site" description="axial binding residue" evidence="6">
    <location>
        <position position="127"/>
    </location>
    <ligand>
        <name>heme c</name>
        <dbReference type="ChEBI" id="CHEBI:61717"/>
        <label>1</label>
    </ligand>
    <ligandPart>
        <name>Fe</name>
        <dbReference type="ChEBI" id="CHEBI:18248"/>
    </ligandPart>
</feature>
<protein>
    <submittedName>
        <fullName evidence="9">Class III cytochrome C family protein</fullName>
    </submittedName>
</protein>
<feature type="binding site" description="axial binding residue" evidence="6">
    <location>
        <position position="109"/>
    </location>
    <ligand>
        <name>heme c</name>
        <dbReference type="ChEBI" id="CHEBI:61717"/>
        <label>1</label>
    </ligand>
    <ligandPart>
        <name>Fe</name>
        <dbReference type="ChEBI" id="CHEBI:18248"/>
    </ligandPart>
</feature>
<evidence type="ECO:0000313" key="9">
    <source>
        <dbReference type="EMBL" id="SMC96221.1"/>
    </source>
</evidence>
<feature type="binding site" description="axial binding residue" evidence="6">
    <location>
        <position position="149"/>
    </location>
    <ligand>
        <name>heme c</name>
        <dbReference type="ChEBI" id="CHEBI:61717"/>
        <label>1</label>
    </ligand>
    <ligandPart>
        <name>Fe</name>
        <dbReference type="ChEBI" id="CHEBI:18248"/>
    </ligandPart>
</feature>
<organism evidence="9 10">
    <name type="scientific">Desulfocicer vacuolatum DSM 3385</name>
    <dbReference type="NCBI Taxonomy" id="1121400"/>
    <lineage>
        <taxon>Bacteria</taxon>
        <taxon>Pseudomonadati</taxon>
        <taxon>Thermodesulfobacteriota</taxon>
        <taxon>Desulfobacteria</taxon>
        <taxon>Desulfobacterales</taxon>
        <taxon>Desulfobacteraceae</taxon>
        <taxon>Desulfocicer</taxon>
    </lineage>
</organism>
<accession>A0A1W2DFD4</accession>
<evidence type="ECO:0000256" key="2">
    <source>
        <dbReference type="ARBA" id="ARBA00022617"/>
    </source>
</evidence>
<evidence type="ECO:0000256" key="4">
    <source>
        <dbReference type="ARBA" id="ARBA00022982"/>
    </source>
</evidence>
<dbReference type="InterPro" id="IPR036280">
    <property type="entry name" value="Multihaem_cyt_sf"/>
</dbReference>
<feature type="domain" description="Class III cytochrome C" evidence="8">
    <location>
        <begin position="85"/>
        <end position="167"/>
    </location>
</feature>
<feature type="binding site" description="axial binding residue" evidence="6">
    <location>
        <position position="152"/>
    </location>
    <ligand>
        <name>heme c</name>
        <dbReference type="ChEBI" id="CHEBI:61717"/>
        <label>1</label>
    </ligand>
    <ligandPart>
        <name>Fe</name>
        <dbReference type="ChEBI" id="CHEBI:18248"/>
    </ligandPart>
</feature>
<dbReference type="GO" id="GO:0046872">
    <property type="term" value="F:metal ion binding"/>
    <property type="evidence" value="ECO:0007669"/>
    <property type="project" value="UniProtKB-KW"/>
</dbReference>
<evidence type="ECO:0000256" key="6">
    <source>
        <dbReference type="PIRSR" id="PIRSR602322-1"/>
    </source>
</evidence>
<dbReference type="PRINTS" id="PR00609">
    <property type="entry name" value="CYTOCHROMEC3"/>
</dbReference>
<dbReference type="SUPFAM" id="SSF48695">
    <property type="entry name" value="Multiheme cytochromes"/>
    <property type="match status" value="1"/>
</dbReference>